<evidence type="ECO:0000313" key="2">
    <source>
        <dbReference type="EMBL" id="ACB54601.1"/>
    </source>
</evidence>
<gene>
    <name evidence="2" type="ordered locus">cce_5255</name>
</gene>
<feature type="region of interest" description="Disordered" evidence="1">
    <location>
        <begin position="1"/>
        <end position="25"/>
    </location>
</feature>
<keyword evidence="2" id="KW-0614">Plasmid</keyword>
<dbReference type="RefSeq" id="WP_009547729.1">
    <property type="nucleotide sequence ID" value="NC_010539.1"/>
</dbReference>
<name>B1X390_CROS5</name>
<dbReference type="Proteomes" id="UP000001203">
    <property type="component" value="Plasmid A"/>
</dbReference>
<geneLocation type="plasmid" evidence="2 3">
    <name>A</name>
</geneLocation>
<dbReference type="AlphaFoldDB" id="B1X390"/>
<proteinExistence type="predicted"/>
<reference evidence="2 3" key="1">
    <citation type="journal article" date="2008" name="Proc. Natl. Acad. Sci. U.S.A.">
        <title>The genome of Cyanothece 51142, a unicellular diazotrophic cyanobacterium important in the marine nitrogen cycle.</title>
        <authorList>
            <person name="Welsh E.A."/>
            <person name="Liberton M."/>
            <person name="Stoeckel J."/>
            <person name="Loh T."/>
            <person name="Elvitigala T."/>
            <person name="Wang C."/>
            <person name="Wollam A."/>
            <person name="Fulton R.S."/>
            <person name="Clifton S.W."/>
            <person name="Jacobs J.M."/>
            <person name="Aurora R."/>
            <person name="Ghosh B.K."/>
            <person name="Sherman L.A."/>
            <person name="Smith R.D."/>
            <person name="Wilson R.K."/>
            <person name="Pakrasi H.B."/>
        </authorList>
    </citation>
    <scope>NUCLEOTIDE SEQUENCE [LARGE SCALE GENOMIC DNA]</scope>
    <source>
        <strain evidence="3">ATCC 51142 / BH68</strain>
        <plasmid evidence="3">A</plasmid>
    </source>
</reference>
<protein>
    <submittedName>
        <fullName evidence="2">Uncharacterized protein</fullName>
    </submittedName>
</protein>
<organism evidence="2 3">
    <name type="scientific">Crocosphaera subtropica (strain ATCC 51142 / BH68)</name>
    <name type="common">Cyanothece sp. (strain ATCC 51142)</name>
    <dbReference type="NCBI Taxonomy" id="43989"/>
    <lineage>
        <taxon>Bacteria</taxon>
        <taxon>Bacillati</taxon>
        <taxon>Cyanobacteriota</taxon>
        <taxon>Cyanophyceae</taxon>
        <taxon>Oscillatoriophycideae</taxon>
        <taxon>Chroococcales</taxon>
        <taxon>Aphanothecaceae</taxon>
        <taxon>Crocosphaera</taxon>
        <taxon>Crocosphaera subtropica</taxon>
    </lineage>
</organism>
<dbReference type="EMBL" id="CP000808">
    <property type="protein sequence ID" value="ACB54601.1"/>
    <property type="molecule type" value="Genomic_DNA"/>
</dbReference>
<evidence type="ECO:0000256" key="1">
    <source>
        <dbReference type="SAM" id="MobiDB-lite"/>
    </source>
</evidence>
<sequence>MTKQPKDKASAKQSKQEPQDPIVPEVQGCEFLTEDSDHLPCHILGTPLGTRIESRIV</sequence>
<accession>B1X390</accession>
<feature type="compositionally biased region" description="Basic and acidic residues" evidence="1">
    <location>
        <begin position="1"/>
        <end position="18"/>
    </location>
</feature>
<dbReference type="HOGENOM" id="CLU_2989070_0_0_3"/>
<dbReference type="KEGG" id="cyt:cce_5255"/>
<keyword evidence="3" id="KW-1185">Reference proteome</keyword>
<evidence type="ECO:0000313" key="3">
    <source>
        <dbReference type="Proteomes" id="UP000001203"/>
    </source>
</evidence>